<evidence type="ECO:0000313" key="9">
    <source>
        <dbReference type="Proteomes" id="UP000304148"/>
    </source>
</evidence>
<evidence type="ECO:0000256" key="3">
    <source>
        <dbReference type="ARBA" id="ARBA00022692"/>
    </source>
</evidence>
<evidence type="ECO:0000259" key="7">
    <source>
        <dbReference type="Pfam" id="PF10035"/>
    </source>
</evidence>
<feature type="transmembrane region" description="Helical" evidence="6">
    <location>
        <begin position="7"/>
        <end position="31"/>
    </location>
</feature>
<dbReference type="Pfam" id="PF02588">
    <property type="entry name" value="YitT_membrane"/>
    <property type="match status" value="1"/>
</dbReference>
<dbReference type="AlphaFoldDB" id="A0A383RFS1"/>
<feature type="transmembrane region" description="Helical" evidence="6">
    <location>
        <begin position="143"/>
        <end position="161"/>
    </location>
</feature>
<gene>
    <name evidence="8" type="ORF">PBLR_13621</name>
</gene>
<sequence>MKRIFDFIMLIAGAALIAASFNLFLMPHHLLSGGVSGLSLVTNYLTHWNPSFLYFAYNLPLIIWGWFVLGKRFIGYSLLSVVATTYFISVFPVKAVANEPLLSAVFGGTLVGIGSGISLRVGGSSGGFDIIGSIVTRYRDFSISNILVGMNAAVIVTHGYLSNEWELALYSMVSIFTTGKVIGTIYINHYKVTVFIITRNKEALINKLLVLPHGVTVIKTTGAFTDIEKDMLMTVTTRYELTELKRVIRENDPKAFVNIVETAGVIGNFRRPKNR</sequence>
<feature type="transmembrane region" description="Helical" evidence="6">
    <location>
        <begin position="101"/>
        <end position="122"/>
    </location>
</feature>
<dbReference type="PIRSF" id="PIRSF006483">
    <property type="entry name" value="Membrane_protein_YitT"/>
    <property type="match status" value="1"/>
</dbReference>
<dbReference type="GO" id="GO:0005886">
    <property type="term" value="C:plasma membrane"/>
    <property type="evidence" value="ECO:0007669"/>
    <property type="project" value="UniProtKB-SubCell"/>
</dbReference>
<evidence type="ECO:0000256" key="1">
    <source>
        <dbReference type="ARBA" id="ARBA00004651"/>
    </source>
</evidence>
<keyword evidence="4 6" id="KW-1133">Transmembrane helix</keyword>
<reference evidence="9" key="1">
    <citation type="submission" date="2018-08" db="EMBL/GenBank/DDBJ databases">
        <authorList>
            <person name="Chevrot R."/>
        </authorList>
    </citation>
    <scope>NUCLEOTIDE SEQUENCE [LARGE SCALE GENOMIC DNA]</scope>
</reference>
<evidence type="ECO:0000313" key="8">
    <source>
        <dbReference type="EMBL" id="SYX85199.1"/>
    </source>
</evidence>
<keyword evidence="5 6" id="KW-0472">Membrane</keyword>
<dbReference type="EMBL" id="LS992241">
    <property type="protein sequence ID" value="SYX85199.1"/>
    <property type="molecule type" value="Genomic_DNA"/>
</dbReference>
<dbReference type="InterPro" id="IPR003740">
    <property type="entry name" value="YitT"/>
</dbReference>
<dbReference type="Gene3D" id="3.30.70.120">
    <property type="match status" value="1"/>
</dbReference>
<evidence type="ECO:0000256" key="5">
    <source>
        <dbReference type="ARBA" id="ARBA00023136"/>
    </source>
</evidence>
<comment type="subcellular location">
    <subcellularLocation>
        <location evidence="1">Cell membrane</location>
        <topology evidence="1">Multi-pass membrane protein</topology>
    </subcellularLocation>
</comment>
<proteinExistence type="predicted"/>
<dbReference type="PANTHER" id="PTHR33545:SF5">
    <property type="entry name" value="UPF0750 MEMBRANE PROTEIN YITT"/>
    <property type="match status" value="1"/>
</dbReference>
<dbReference type="PANTHER" id="PTHR33545">
    <property type="entry name" value="UPF0750 MEMBRANE PROTEIN YITT-RELATED"/>
    <property type="match status" value="1"/>
</dbReference>
<evidence type="ECO:0000256" key="2">
    <source>
        <dbReference type="ARBA" id="ARBA00022475"/>
    </source>
</evidence>
<protein>
    <recommendedName>
        <fullName evidence="7">DUF2179 domain-containing protein</fullName>
    </recommendedName>
</protein>
<dbReference type="CDD" id="cd16380">
    <property type="entry name" value="YitT_C"/>
    <property type="match status" value="1"/>
</dbReference>
<feature type="transmembrane region" description="Helical" evidence="6">
    <location>
        <begin position="51"/>
        <end position="69"/>
    </location>
</feature>
<feature type="transmembrane region" description="Helical" evidence="6">
    <location>
        <begin position="76"/>
        <end position="95"/>
    </location>
</feature>
<evidence type="ECO:0000256" key="6">
    <source>
        <dbReference type="SAM" id="Phobius"/>
    </source>
</evidence>
<evidence type="ECO:0000256" key="4">
    <source>
        <dbReference type="ARBA" id="ARBA00022989"/>
    </source>
</evidence>
<keyword evidence="2" id="KW-1003">Cell membrane</keyword>
<dbReference type="InterPro" id="IPR019264">
    <property type="entry name" value="DUF2179"/>
</dbReference>
<dbReference type="InterPro" id="IPR051461">
    <property type="entry name" value="UPF0750_membrane"/>
</dbReference>
<dbReference type="InterPro" id="IPR015867">
    <property type="entry name" value="N-reg_PII/ATP_PRibTrfase_C"/>
</dbReference>
<feature type="domain" description="DUF2179" evidence="7">
    <location>
        <begin position="213"/>
        <end position="267"/>
    </location>
</feature>
<accession>A0A383RFS1</accession>
<dbReference type="Pfam" id="PF10035">
    <property type="entry name" value="DUF2179"/>
    <property type="match status" value="1"/>
</dbReference>
<feature type="transmembrane region" description="Helical" evidence="6">
    <location>
        <begin position="167"/>
        <end position="187"/>
    </location>
</feature>
<dbReference type="Proteomes" id="UP000304148">
    <property type="component" value="Chromosome"/>
</dbReference>
<name>A0A383RFS1_PAEAL</name>
<keyword evidence="3 6" id="KW-0812">Transmembrane</keyword>
<organism evidence="8 9">
    <name type="scientific">Paenibacillus alvei</name>
    <name type="common">Bacillus alvei</name>
    <dbReference type="NCBI Taxonomy" id="44250"/>
    <lineage>
        <taxon>Bacteria</taxon>
        <taxon>Bacillati</taxon>
        <taxon>Bacillota</taxon>
        <taxon>Bacilli</taxon>
        <taxon>Bacillales</taxon>
        <taxon>Paenibacillaceae</taxon>
        <taxon>Paenibacillus</taxon>
    </lineage>
</organism>